<dbReference type="PANTHER" id="PTHR47143:SF1">
    <property type="entry name" value="ION_TRANS DOMAIN-CONTAINING PROTEIN"/>
    <property type="match status" value="1"/>
</dbReference>
<evidence type="ECO:0000256" key="11">
    <source>
        <dbReference type="ARBA" id="ARBA00023303"/>
    </source>
</evidence>
<dbReference type="Proteomes" id="UP000594262">
    <property type="component" value="Unplaced"/>
</dbReference>
<dbReference type="GO" id="GO:1902495">
    <property type="term" value="C:transmembrane transporter complex"/>
    <property type="evidence" value="ECO:0007669"/>
    <property type="project" value="TreeGrafter"/>
</dbReference>
<keyword evidence="7 12" id="KW-0040">ANK repeat</keyword>
<keyword evidence="6 15" id="KW-1133">Transmembrane helix</keyword>
<dbReference type="EnsemblMetazoa" id="CLYHEMT006899.2">
    <property type="protein sequence ID" value="CLYHEMP006899.2"/>
    <property type="gene ID" value="CLYHEMG006899"/>
</dbReference>
<dbReference type="GeneID" id="136812252"/>
<dbReference type="OrthoDB" id="1661883at2759"/>
<dbReference type="PRINTS" id="PR01415">
    <property type="entry name" value="ANKYRIN"/>
</dbReference>
<dbReference type="SMART" id="SM00248">
    <property type="entry name" value="ANK"/>
    <property type="match status" value="16"/>
</dbReference>
<accession>A0A7M5V6J1</accession>
<evidence type="ECO:0000256" key="5">
    <source>
        <dbReference type="ARBA" id="ARBA00022737"/>
    </source>
</evidence>
<feature type="repeat" description="ANK" evidence="12">
    <location>
        <begin position="185"/>
        <end position="217"/>
    </location>
</feature>
<feature type="repeat" description="ANK" evidence="12">
    <location>
        <begin position="500"/>
        <end position="532"/>
    </location>
</feature>
<evidence type="ECO:0000256" key="7">
    <source>
        <dbReference type="ARBA" id="ARBA00023043"/>
    </source>
</evidence>
<feature type="repeat" description="ANK" evidence="12">
    <location>
        <begin position="333"/>
        <end position="365"/>
    </location>
</feature>
<keyword evidence="11" id="KW-0407">Ion channel</keyword>
<dbReference type="InterPro" id="IPR036770">
    <property type="entry name" value="Ankyrin_rpt-contain_sf"/>
</dbReference>
<sequence>MAVNGSYVQAETEESLSAVKLIAINPNENDEEDAAPTTPMINNRPSSGGGEREGLEEAAAEGAIDKVKHSSISAIDTILTNFTGVGTADDKEVFEDESLSADVTLLQASSEGNITLVKSRIAALQEESKKLTSDLDKVKALVSKELDRLDEKDFSALHLASRYNRKNVIKALLDAGANIDLVGSEGLTPLHLATKYDMTSAAKFLLERGAQVGIKSDYGTTSLAFACRRGNIELVDLLMEKNPGLVDVGDNSDVMPLHAAMMGGKEDVVKALLDMGARIDAEDKEGEQPIHYAAADNNEALIALLAKEVASKYDQPEEGTFAKRRLVNSQTRECDTPLHIAAQGGYEEVAKTLIALGADVNARTDTNQTPLHLASIAGHLSILKLLIMYKSKINAKDLDQQTALHVAAQFGRLEVCKQLLEFGARLDCNDKDNFTPLMLAVWKGQDEIVQFLIDKGASVYVKDLGDKNVLHLAIEEDNDDTLILLFNTPAKRLINAPDKEFKTPLHYAAKVGNIEAIEMLLEKNADVDLTDNQERTPIHLAAENGQTRCVTALGEHTPGSVNYNEETGKSPLHLAAINGFKKTSNVLIEMGAETSSRDDVNWTPLDYAALHGHPKVVVILLENDAPVDAQDKKGSTPLHHASANGNTDCMSILLDKGAEISKTDEDGKNCLDLAVENGQVDACMALIQHKRWKEVLNTQDSNGTHPMEKLIAVAPTVAEIVLNKCIHQTQVVRDDGRTATKVTYNFEFLDIEPDKQVNKLYFAPSNMLRHHQEKLLAHKLTVKLISDKWSRLGHWIYVFSVFSYLLYLSLLTGLVIIDKQRYSSTTPRNMSQFAKVGPWFLLLISIFHISKELLQIYYLGYHYFKEMVNYLEIILYTATLFFILPFIVESLDQDKYYDNQKLWESMKWNAGSIAILLGWSNLLLYLKRFPFFGLYVVMFMEVFKSLISVLPLFTTFIIGFALSFYVLMDGETAFKHVGRAIMKTGVMTIGEFEFNGIMTEYYAKNGVRDKNVLPYPIITYLIFTLFLVLMPILTMNFLVGLAAGDIEAVRKNAYLRILRAQVHILKTIELSYPKWLLQRFYRDHVNEYIDTKLTFWERLRKWWKSSDYDFVIEEQTDAGENELKMINSLESNGVEIEKQKKKLKRLCEILDEQKERFDYLFEKFELED</sequence>
<proteinExistence type="predicted"/>
<feature type="coiled-coil region" evidence="13">
    <location>
        <begin position="1126"/>
        <end position="1156"/>
    </location>
</feature>
<dbReference type="Pfam" id="PF12796">
    <property type="entry name" value="Ank_2"/>
    <property type="match status" value="4"/>
</dbReference>
<feature type="transmembrane region" description="Helical" evidence="15">
    <location>
        <begin position="837"/>
        <end position="858"/>
    </location>
</feature>
<evidence type="ECO:0000256" key="15">
    <source>
        <dbReference type="SAM" id="Phobius"/>
    </source>
</evidence>
<feature type="domain" description="Ion transport" evidence="16">
    <location>
        <begin position="801"/>
        <end position="1052"/>
    </location>
</feature>
<evidence type="ECO:0000256" key="12">
    <source>
        <dbReference type="PROSITE-ProRule" id="PRU00023"/>
    </source>
</evidence>
<keyword evidence="2" id="KW-0813">Transport</keyword>
<keyword evidence="5" id="KW-0677">Repeat</keyword>
<evidence type="ECO:0000256" key="3">
    <source>
        <dbReference type="ARBA" id="ARBA00022606"/>
    </source>
</evidence>
<dbReference type="SUPFAM" id="SSF48403">
    <property type="entry name" value="Ankyrin repeat"/>
    <property type="match status" value="2"/>
</dbReference>
<feature type="repeat" description="ANK" evidence="12">
    <location>
        <begin position="633"/>
        <end position="665"/>
    </location>
</feature>
<feature type="repeat" description="ANK" evidence="12">
    <location>
        <begin position="252"/>
        <end position="284"/>
    </location>
</feature>
<reference evidence="17" key="1">
    <citation type="submission" date="2021-01" db="UniProtKB">
        <authorList>
            <consortium name="EnsemblMetazoa"/>
        </authorList>
    </citation>
    <scope>IDENTIFICATION</scope>
</reference>
<evidence type="ECO:0000313" key="17">
    <source>
        <dbReference type="EnsemblMetazoa" id="CLYHEMP006899.2"/>
    </source>
</evidence>
<feature type="repeat" description="ANK" evidence="12">
    <location>
        <begin position="600"/>
        <end position="632"/>
    </location>
</feature>
<keyword evidence="8" id="KW-0406">Ion transport</keyword>
<evidence type="ECO:0000259" key="16">
    <source>
        <dbReference type="Pfam" id="PF00520"/>
    </source>
</evidence>
<dbReference type="RefSeq" id="XP_066924836.1">
    <property type="nucleotide sequence ID" value="XM_067068735.1"/>
</dbReference>
<keyword evidence="3" id="KW-0716">Sensory transduction</keyword>
<protein>
    <recommendedName>
        <fullName evidence="16">Ion transport domain-containing protein</fullName>
    </recommendedName>
</protein>
<evidence type="ECO:0000256" key="13">
    <source>
        <dbReference type="SAM" id="Coils"/>
    </source>
</evidence>
<evidence type="ECO:0000256" key="8">
    <source>
        <dbReference type="ARBA" id="ARBA00023065"/>
    </source>
</evidence>
<keyword evidence="13" id="KW-0175">Coiled coil</keyword>
<comment type="subcellular location">
    <subcellularLocation>
        <location evidence="1">Membrane</location>
        <topology evidence="1">Multi-pass membrane protein</topology>
    </subcellularLocation>
</comment>
<dbReference type="PROSITE" id="PS50088">
    <property type="entry name" value="ANK_REPEAT"/>
    <property type="match status" value="11"/>
</dbReference>
<keyword evidence="9 15" id="KW-0472">Membrane</keyword>
<keyword evidence="10" id="KW-0325">Glycoprotein</keyword>
<evidence type="ECO:0000313" key="18">
    <source>
        <dbReference type="Proteomes" id="UP000594262"/>
    </source>
</evidence>
<evidence type="ECO:0000256" key="10">
    <source>
        <dbReference type="ARBA" id="ARBA00023180"/>
    </source>
</evidence>
<keyword evidence="4 15" id="KW-0812">Transmembrane</keyword>
<organism evidence="17 18">
    <name type="scientific">Clytia hemisphaerica</name>
    <dbReference type="NCBI Taxonomy" id="252671"/>
    <lineage>
        <taxon>Eukaryota</taxon>
        <taxon>Metazoa</taxon>
        <taxon>Cnidaria</taxon>
        <taxon>Hydrozoa</taxon>
        <taxon>Hydroidolina</taxon>
        <taxon>Leptothecata</taxon>
        <taxon>Obeliida</taxon>
        <taxon>Clytiidae</taxon>
        <taxon>Clytia</taxon>
    </lineage>
</organism>
<feature type="repeat" description="ANK" evidence="12">
    <location>
        <begin position="567"/>
        <end position="599"/>
    </location>
</feature>
<dbReference type="AlphaFoldDB" id="A0A7M5V6J1"/>
<dbReference type="PROSITE" id="PS50297">
    <property type="entry name" value="ANK_REP_REGION"/>
    <property type="match status" value="11"/>
</dbReference>
<feature type="repeat" description="ANK" evidence="12">
    <location>
        <begin position="399"/>
        <end position="431"/>
    </location>
</feature>
<evidence type="ECO:0000256" key="2">
    <source>
        <dbReference type="ARBA" id="ARBA00022448"/>
    </source>
</evidence>
<evidence type="ECO:0000256" key="4">
    <source>
        <dbReference type="ARBA" id="ARBA00022692"/>
    </source>
</evidence>
<dbReference type="Pfam" id="PF13637">
    <property type="entry name" value="Ank_4"/>
    <property type="match status" value="2"/>
</dbReference>
<dbReference type="InterPro" id="IPR005821">
    <property type="entry name" value="Ion_trans_dom"/>
</dbReference>
<feature type="repeat" description="ANK" evidence="12">
    <location>
        <begin position="366"/>
        <end position="398"/>
    </location>
</feature>
<dbReference type="Pfam" id="PF00520">
    <property type="entry name" value="Ion_trans"/>
    <property type="match status" value="1"/>
</dbReference>
<feature type="repeat" description="ANK" evidence="12">
    <location>
        <begin position="152"/>
        <end position="184"/>
    </location>
</feature>
<dbReference type="PANTHER" id="PTHR47143">
    <property type="entry name" value="TRANSIENT RECEPTOR POTENTIAL CATION CHANNEL PROTEIN PAINLESS"/>
    <property type="match status" value="1"/>
</dbReference>
<dbReference type="InterPro" id="IPR002110">
    <property type="entry name" value="Ankyrin_rpt"/>
</dbReference>
<keyword evidence="18" id="KW-1185">Reference proteome</keyword>
<evidence type="ECO:0000256" key="6">
    <source>
        <dbReference type="ARBA" id="ARBA00022989"/>
    </source>
</evidence>
<feature type="transmembrane region" description="Helical" evidence="15">
    <location>
        <begin position="1017"/>
        <end position="1043"/>
    </location>
</feature>
<evidence type="ECO:0000256" key="14">
    <source>
        <dbReference type="SAM" id="MobiDB-lite"/>
    </source>
</evidence>
<feature type="transmembrane region" description="Helical" evidence="15">
    <location>
        <begin position="908"/>
        <end position="926"/>
    </location>
</feature>
<feature type="transmembrane region" description="Helical" evidence="15">
    <location>
        <begin position="946"/>
        <end position="968"/>
    </location>
</feature>
<dbReference type="Gene3D" id="1.25.40.20">
    <property type="entry name" value="Ankyrin repeat-containing domain"/>
    <property type="match status" value="5"/>
</dbReference>
<evidence type="ECO:0000256" key="1">
    <source>
        <dbReference type="ARBA" id="ARBA00004141"/>
    </source>
</evidence>
<evidence type="ECO:0000256" key="9">
    <source>
        <dbReference type="ARBA" id="ARBA00023136"/>
    </source>
</evidence>
<name>A0A7M5V6J1_9CNID</name>
<feature type="repeat" description="ANK" evidence="12">
    <location>
        <begin position="432"/>
        <end position="464"/>
    </location>
</feature>
<feature type="transmembrane region" description="Helical" evidence="15">
    <location>
        <begin position="795"/>
        <end position="817"/>
    </location>
</feature>
<dbReference type="GO" id="GO:0005216">
    <property type="term" value="F:monoatomic ion channel activity"/>
    <property type="evidence" value="ECO:0007669"/>
    <property type="project" value="InterPro"/>
</dbReference>
<dbReference type="InterPro" id="IPR052076">
    <property type="entry name" value="TRP_cation_channel"/>
</dbReference>
<feature type="region of interest" description="Disordered" evidence="14">
    <location>
        <begin position="27"/>
        <end position="60"/>
    </location>
</feature>
<feature type="transmembrane region" description="Helical" evidence="15">
    <location>
        <begin position="870"/>
        <end position="888"/>
    </location>
</feature>